<evidence type="ECO:0000256" key="2">
    <source>
        <dbReference type="PROSITE-ProRule" id="PRU00108"/>
    </source>
</evidence>
<sequence>RSSPESDTDVARSPETGFTSPKLGSSSPENDRDKSPETSRGDKKKKKLVRTCYTNEQIQTLLKMFHDNPYPDSEQMEDIAQKFGVPDNKIKIWFQNKRARWRRRVNESVNSYPTGYMPMTPAMSSVIPFSYMTSGQMMAASSPQHVTAGYFSPWMQNNAINPNINSSAQIPVNLAESRLSPMSTSLSNQRCPSVTMTPG</sequence>
<name>A0ABY7DFZ2_MYAAR</name>
<dbReference type="PROSITE" id="PS50071">
    <property type="entry name" value="HOMEOBOX_2"/>
    <property type="match status" value="1"/>
</dbReference>
<keyword evidence="7" id="KW-1185">Reference proteome</keyword>
<feature type="domain" description="Homeobox" evidence="5">
    <location>
        <begin position="44"/>
        <end position="104"/>
    </location>
</feature>
<proteinExistence type="predicted"/>
<keyword evidence="2 3" id="KW-0539">Nucleus</keyword>
<feature type="compositionally biased region" description="Polar residues" evidence="4">
    <location>
        <begin position="16"/>
        <end position="28"/>
    </location>
</feature>
<dbReference type="InterPro" id="IPR051775">
    <property type="entry name" value="Homeobox_domain"/>
</dbReference>
<dbReference type="PANTHER" id="PTHR24323">
    <property type="entry name" value="CEH-10 HOMEODOMAIN-CONTAINING HOMOLOG"/>
    <property type="match status" value="1"/>
</dbReference>
<evidence type="ECO:0000313" key="6">
    <source>
        <dbReference type="EMBL" id="WAQ96601.1"/>
    </source>
</evidence>
<feature type="compositionally biased region" description="Basic and acidic residues" evidence="4">
    <location>
        <begin position="29"/>
        <end position="41"/>
    </location>
</feature>
<evidence type="ECO:0000256" key="1">
    <source>
        <dbReference type="ARBA" id="ARBA00004123"/>
    </source>
</evidence>
<protein>
    <submittedName>
        <fullName evidence="6">ARX-like protein</fullName>
    </submittedName>
</protein>
<feature type="region of interest" description="Disordered" evidence="4">
    <location>
        <begin position="1"/>
        <end position="48"/>
    </location>
</feature>
<reference evidence="6" key="1">
    <citation type="submission" date="2022-11" db="EMBL/GenBank/DDBJ databases">
        <title>Centuries of genome instability and evolution in soft-shell clam transmissible cancer (bioRxiv).</title>
        <authorList>
            <person name="Hart S.F.M."/>
            <person name="Yonemitsu M.A."/>
            <person name="Giersch R.M."/>
            <person name="Beal B.F."/>
            <person name="Arriagada G."/>
            <person name="Davis B.W."/>
            <person name="Ostrander E.A."/>
            <person name="Goff S.P."/>
            <person name="Metzger M.J."/>
        </authorList>
    </citation>
    <scope>NUCLEOTIDE SEQUENCE</scope>
    <source>
        <strain evidence="6">MELC-2E11</strain>
        <tissue evidence="6">Siphon/mantle</tissue>
    </source>
</reference>
<feature type="non-terminal residue" evidence="6">
    <location>
        <position position="199"/>
    </location>
</feature>
<feature type="non-terminal residue" evidence="6">
    <location>
        <position position="1"/>
    </location>
</feature>
<dbReference type="InterPro" id="IPR009057">
    <property type="entry name" value="Homeodomain-like_sf"/>
</dbReference>
<evidence type="ECO:0000256" key="3">
    <source>
        <dbReference type="RuleBase" id="RU000682"/>
    </source>
</evidence>
<organism evidence="6 7">
    <name type="scientific">Mya arenaria</name>
    <name type="common">Soft-shell clam</name>
    <dbReference type="NCBI Taxonomy" id="6604"/>
    <lineage>
        <taxon>Eukaryota</taxon>
        <taxon>Metazoa</taxon>
        <taxon>Spiralia</taxon>
        <taxon>Lophotrochozoa</taxon>
        <taxon>Mollusca</taxon>
        <taxon>Bivalvia</taxon>
        <taxon>Autobranchia</taxon>
        <taxon>Heteroconchia</taxon>
        <taxon>Euheterodonta</taxon>
        <taxon>Imparidentia</taxon>
        <taxon>Neoheterodontei</taxon>
        <taxon>Myida</taxon>
        <taxon>Myoidea</taxon>
        <taxon>Myidae</taxon>
        <taxon>Mya</taxon>
    </lineage>
</organism>
<dbReference type="Gene3D" id="1.10.10.60">
    <property type="entry name" value="Homeodomain-like"/>
    <property type="match status" value="1"/>
</dbReference>
<dbReference type="SUPFAM" id="SSF46689">
    <property type="entry name" value="Homeodomain-like"/>
    <property type="match status" value="1"/>
</dbReference>
<keyword evidence="2 3" id="KW-0371">Homeobox</keyword>
<dbReference type="SMART" id="SM00389">
    <property type="entry name" value="HOX"/>
    <property type="match status" value="1"/>
</dbReference>
<keyword evidence="2 3" id="KW-0238">DNA-binding</keyword>
<dbReference type="InterPro" id="IPR001356">
    <property type="entry name" value="HD"/>
</dbReference>
<dbReference type="Pfam" id="PF00046">
    <property type="entry name" value="Homeodomain"/>
    <property type="match status" value="1"/>
</dbReference>
<comment type="subcellular location">
    <subcellularLocation>
        <location evidence="1 2 3">Nucleus</location>
    </subcellularLocation>
</comment>
<dbReference type="CDD" id="cd00086">
    <property type="entry name" value="homeodomain"/>
    <property type="match status" value="1"/>
</dbReference>
<dbReference type="Proteomes" id="UP001164746">
    <property type="component" value="Chromosome 2"/>
</dbReference>
<accession>A0ABY7DFZ2</accession>
<dbReference type="EMBL" id="CP111013">
    <property type="protein sequence ID" value="WAQ96601.1"/>
    <property type="molecule type" value="Genomic_DNA"/>
</dbReference>
<evidence type="ECO:0000313" key="7">
    <source>
        <dbReference type="Proteomes" id="UP001164746"/>
    </source>
</evidence>
<gene>
    <name evidence="6" type="ORF">MAR_029291</name>
</gene>
<dbReference type="PANTHER" id="PTHR24323:SF7">
    <property type="entry name" value="HOMEOBOX DOMAIN-CONTAINING PROTEIN"/>
    <property type="match status" value="1"/>
</dbReference>
<evidence type="ECO:0000259" key="5">
    <source>
        <dbReference type="PROSITE" id="PS50071"/>
    </source>
</evidence>
<feature type="DNA-binding region" description="Homeobox" evidence="2">
    <location>
        <begin position="46"/>
        <end position="105"/>
    </location>
</feature>
<evidence type="ECO:0000256" key="4">
    <source>
        <dbReference type="SAM" id="MobiDB-lite"/>
    </source>
</evidence>